<protein>
    <recommendedName>
        <fullName evidence="4">WAP domain-containing protein</fullName>
    </recommendedName>
</protein>
<name>A0A5N6ZKX7_9EURO</name>
<evidence type="ECO:0008006" key="4">
    <source>
        <dbReference type="Google" id="ProtNLM"/>
    </source>
</evidence>
<evidence type="ECO:0000256" key="1">
    <source>
        <dbReference type="SAM" id="SignalP"/>
    </source>
</evidence>
<keyword evidence="3" id="KW-1185">Reference proteome</keyword>
<feature type="signal peptide" evidence="1">
    <location>
        <begin position="1"/>
        <end position="22"/>
    </location>
</feature>
<sequence length="142" mass="14942">MKLYSALLCAFATLATAAAVSADGSHGITPMTNEGQSSLEKRHPGCPRTCQTSRDCCVMSDCVNGQCHVKIGAPTLMFPCFDPPEGDNGDCKRQCKSDNDCCVMDYCAEGNCKPLGADDPLGGGLNCFRHPPTPTPTPTPTP</sequence>
<dbReference type="AlphaFoldDB" id="A0A5N6ZKX7"/>
<gene>
    <name evidence="2" type="ORF">BDV28DRAFT_41110</name>
</gene>
<proteinExistence type="predicted"/>
<keyword evidence="1" id="KW-0732">Signal</keyword>
<accession>A0A5N6ZKX7</accession>
<dbReference type="EMBL" id="ML739034">
    <property type="protein sequence ID" value="KAE8356820.1"/>
    <property type="molecule type" value="Genomic_DNA"/>
</dbReference>
<evidence type="ECO:0000313" key="3">
    <source>
        <dbReference type="Proteomes" id="UP000327118"/>
    </source>
</evidence>
<feature type="chain" id="PRO_5025010866" description="WAP domain-containing protein" evidence="1">
    <location>
        <begin position="23"/>
        <end position="142"/>
    </location>
</feature>
<dbReference type="Proteomes" id="UP000327118">
    <property type="component" value="Unassembled WGS sequence"/>
</dbReference>
<evidence type="ECO:0000313" key="2">
    <source>
        <dbReference type="EMBL" id="KAE8356820.1"/>
    </source>
</evidence>
<organism evidence="2 3">
    <name type="scientific">Aspergillus coremiiformis</name>
    <dbReference type="NCBI Taxonomy" id="138285"/>
    <lineage>
        <taxon>Eukaryota</taxon>
        <taxon>Fungi</taxon>
        <taxon>Dikarya</taxon>
        <taxon>Ascomycota</taxon>
        <taxon>Pezizomycotina</taxon>
        <taxon>Eurotiomycetes</taxon>
        <taxon>Eurotiomycetidae</taxon>
        <taxon>Eurotiales</taxon>
        <taxon>Aspergillaceae</taxon>
        <taxon>Aspergillus</taxon>
        <taxon>Aspergillus subgen. Circumdati</taxon>
    </lineage>
</organism>
<reference evidence="3" key="1">
    <citation type="submission" date="2019-04" db="EMBL/GenBank/DDBJ databases">
        <title>Friends and foes A comparative genomics studyof 23 Aspergillus species from section Flavi.</title>
        <authorList>
            <consortium name="DOE Joint Genome Institute"/>
            <person name="Kjaerbolling I."/>
            <person name="Vesth T."/>
            <person name="Frisvad J.C."/>
            <person name="Nybo J.L."/>
            <person name="Theobald S."/>
            <person name="Kildgaard S."/>
            <person name="Isbrandt T."/>
            <person name="Kuo A."/>
            <person name="Sato A."/>
            <person name="Lyhne E.K."/>
            <person name="Kogle M.E."/>
            <person name="Wiebenga A."/>
            <person name="Kun R.S."/>
            <person name="Lubbers R.J."/>
            <person name="Makela M.R."/>
            <person name="Barry K."/>
            <person name="Chovatia M."/>
            <person name="Clum A."/>
            <person name="Daum C."/>
            <person name="Haridas S."/>
            <person name="He G."/>
            <person name="LaButti K."/>
            <person name="Lipzen A."/>
            <person name="Mondo S."/>
            <person name="Riley R."/>
            <person name="Salamov A."/>
            <person name="Simmons B.A."/>
            <person name="Magnuson J.K."/>
            <person name="Henrissat B."/>
            <person name="Mortensen U.H."/>
            <person name="Larsen T.O."/>
            <person name="Devries R.P."/>
            <person name="Grigoriev I.V."/>
            <person name="Machida M."/>
            <person name="Baker S.E."/>
            <person name="Andersen M.R."/>
        </authorList>
    </citation>
    <scope>NUCLEOTIDE SEQUENCE [LARGE SCALE GENOMIC DNA]</scope>
    <source>
        <strain evidence="3">CBS 553.77</strain>
    </source>
</reference>